<sequence length="358" mass="35464">MRARTARFVGITAAVVAGACLVVPGTAGAVPGPNGLPEVLAAAGSDTIADVTNAIFADANADATNIDPDDFVSIPPVIPAGTSFTVPGDVFDGGATYTVSPANGSGAGKALLADTAAAGSASIDIARSSAGRATTDPASFEFYGFAKDGVSFAASSTGAGAGVSLTLAQLRGIYDGSITNWNQVGGATAPITVYLPQAGSGTLSFFTGTVLGFDPTTKPVTIHRMEENEANTIAAADQATAIAPYSVAQWVAQGNGVVSDKRAGFFEGTLTGAGSDAAPVSGTAGTFAPAFADSFLGARTVYFVLDNRSPSYSAALNVVGFDASGPSKLCSGGLASLLDDYGFKPLAADANGVTCTLE</sequence>
<gene>
    <name evidence="4" type="ORF">VSH64_10950</name>
</gene>
<dbReference type="SUPFAM" id="SSF53850">
    <property type="entry name" value="Periplasmic binding protein-like II"/>
    <property type="match status" value="1"/>
</dbReference>
<keyword evidence="1 2" id="KW-0732">Signal</keyword>
<dbReference type="Pfam" id="PF12849">
    <property type="entry name" value="PBP_like_2"/>
    <property type="match status" value="1"/>
</dbReference>
<accession>A0ABZ1IEP4</accession>
<dbReference type="InterPro" id="IPR050811">
    <property type="entry name" value="Phosphate_ABC_transporter"/>
</dbReference>
<dbReference type="Gene3D" id="3.40.190.10">
    <property type="entry name" value="Periplasmic binding protein-like II"/>
    <property type="match status" value="2"/>
</dbReference>
<dbReference type="InterPro" id="IPR024370">
    <property type="entry name" value="PBP_domain"/>
</dbReference>
<dbReference type="PROSITE" id="PS51257">
    <property type="entry name" value="PROKAR_LIPOPROTEIN"/>
    <property type="match status" value="1"/>
</dbReference>
<evidence type="ECO:0000259" key="3">
    <source>
        <dbReference type="Pfam" id="PF12849"/>
    </source>
</evidence>
<feature type="chain" id="PRO_5046370524" evidence="2">
    <location>
        <begin position="30"/>
        <end position="358"/>
    </location>
</feature>
<reference evidence="4 5" key="1">
    <citation type="journal article" date="2015" name="Int. J. Syst. Evol. Microbiol.">
        <title>Amycolatopsis rhabdoformis sp. nov., an actinomycete isolated from a tropical forest soil.</title>
        <authorList>
            <person name="Souza W.R."/>
            <person name="Silva R.E."/>
            <person name="Goodfellow M."/>
            <person name="Busarakam K."/>
            <person name="Figueiro F.S."/>
            <person name="Ferreira D."/>
            <person name="Rodrigues-Filho E."/>
            <person name="Moraes L.A.B."/>
            <person name="Zucchi T.D."/>
        </authorList>
    </citation>
    <scope>NUCLEOTIDE SEQUENCE [LARGE SCALE GENOMIC DNA]</scope>
    <source>
        <strain evidence="4 5">NCIMB 14900</strain>
    </source>
</reference>
<dbReference type="PANTHER" id="PTHR30570:SF1">
    <property type="entry name" value="PHOSPHATE-BINDING PROTEIN PSTS"/>
    <property type="match status" value="1"/>
</dbReference>
<dbReference type="PANTHER" id="PTHR30570">
    <property type="entry name" value="PERIPLASMIC PHOSPHATE BINDING COMPONENT OF PHOSPHATE ABC TRANSPORTER"/>
    <property type="match status" value="1"/>
</dbReference>
<evidence type="ECO:0000256" key="2">
    <source>
        <dbReference type="SAM" id="SignalP"/>
    </source>
</evidence>
<protein>
    <submittedName>
        <fullName evidence="4">Substrate-binding domain-containing protein</fullName>
    </submittedName>
</protein>
<evidence type="ECO:0000313" key="4">
    <source>
        <dbReference type="EMBL" id="WSE32623.1"/>
    </source>
</evidence>
<evidence type="ECO:0000256" key="1">
    <source>
        <dbReference type="ARBA" id="ARBA00022729"/>
    </source>
</evidence>
<organism evidence="4 5">
    <name type="scientific">Amycolatopsis rhabdoformis</name>
    <dbReference type="NCBI Taxonomy" id="1448059"/>
    <lineage>
        <taxon>Bacteria</taxon>
        <taxon>Bacillati</taxon>
        <taxon>Actinomycetota</taxon>
        <taxon>Actinomycetes</taxon>
        <taxon>Pseudonocardiales</taxon>
        <taxon>Pseudonocardiaceae</taxon>
        <taxon>Amycolatopsis</taxon>
    </lineage>
</organism>
<dbReference type="Proteomes" id="UP001330812">
    <property type="component" value="Chromosome"/>
</dbReference>
<feature type="signal peptide" evidence="2">
    <location>
        <begin position="1"/>
        <end position="29"/>
    </location>
</feature>
<proteinExistence type="predicted"/>
<dbReference type="RefSeq" id="WP_326835430.1">
    <property type="nucleotide sequence ID" value="NZ_CP142149.1"/>
</dbReference>
<feature type="domain" description="PBP" evidence="3">
    <location>
        <begin position="95"/>
        <end position="269"/>
    </location>
</feature>
<keyword evidence="5" id="KW-1185">Reference proteome</keyword>
<dbReference type="EMBL" id="CP142149">
    <property type="protein sequence ID" value="WSE32623.1"/>
    <property type="molecule type" value="Genomic_DNA"/>
</dbReference>
<name>A0ABZ1IEP4_9PSEU</name>
<evidence type="ECO:0000313" key="5">
    <source>
        <dbReference type="Proteomes" id="UP001330812"/>
    </source>
</evidence>